<evidence type="ECO:0000256" key="1">
    <source>
        <dbReference type="SAM" id="Coils"/>
    </source>
</evidence>
<proteinExistence type="predicted"/>
<feature type="coiled-coil region" evidence="1">
    <location>
        <begin position="125"/>
        <end position="194"/>
    </location>
</feature>
<protein>
    <recommendedName>
        <fullName evidence="2">KfrA N-terminal DNA-binding domain-containing protein</fullName>
    </recommendedName>
</protein>
<feature type="domain" description="KfrA N-terminal DNA-binding" evidence="2">
    <location>
        <begin position="10"/>
        <end position="123"/>
    </location>
</feature>
<dbReference type="EMBL" id="LROM01000123">
    <property type="protein sequence ID" value="OEZ95491.1"/>
    <property type="molecule type" value="Genomic_DNA"/>
</dbReference>
<organism evidence="3 4">
    <name type="scientific">Duganella phyllosphaerae</name>
    <dbReference type="NCBI Taxonomy" id="762836"/>
    <lineage>
        <taxon>Bacteria</taxon>
        <taxon>Pseudomonadati</taxon>
        <taxon>Pseudomonadota</taxon>
        <taxon>Betaproteobacteria</taxon>
        <taxon>Burkholderiales</taxon>
        <taxon>Oxalobacteraceae</taxon>
        <taxon>Telluria group</taxon>
        <taxon>Duganella</taxon>
    </lineage>
</organism>
<evidence type="ECO:0000313" key="4">
    <source>
        <dbReference type="Proteomes" id="UP000175989"/>
    </source>
</evidence>
<dbReference type="InterPro" id="IPR021104">
    <property type="entry name" value="KfrA_DNA-bd_N"/>
</dbReference>
<dbReference type="Proteomes" id="UP000175989">
    <property type="component" value="Unassembled WGS sequence"/>
</dbReference>
<dbReference type="AlphaFoldDB" id="A0A1E7WCX7"/>
<comment type="caution">
    <text evidence="3">The sequence shown here is derived from an EMBL/GenBank/DDBJ whole genome shotgun (WGS) entry which is preliminary data.</text>
</comment>
<dbReference type="RefSeq" id="WP_084640838.1">
    <property type="nucleotide sequence ID" value="NZ_LROM01000123.1"/>
</dbReference>
<dbReference type="PATRIC" id="fig|762836.4.peg.4390"/>
<keyword evidence="1" id="KW-0175">Coiled coil</keyword>
<accession>A0A1E7WCX7</accession>
<dbReference type="OrthoDB" id="7030580at2"/>
<reference evidence="4" key="1">
    <citation type="journal article" date="2016" name="Front. Microbiol.">
        <title>Molecular Keys to the Janthinobacterium and Duganella spp. Interaction with the Plant Pathogen Fusarium graminearum.</title>
        <authorList>
            <person name="Haack F.S."/>
            <person name="Poehlein A."/>
            <person name="Kroger C."/>
            <person name="Voigt C.A."/>
            <person name="Piepenbring M."/>
            <person name="Bode H.B."/>
            <person name="Daniel R."/>
            <person name="Schafer W."/>
            <person name="Streit W.R."/>
        </authorList>
    </citation>
    <scope>NUCLEOTIDE SEQUENCE [LARGE SCALE GENOMIC DNA]</scope>
    <source>
        <strain evidence="4">T54</strain>
    </source>
</reference>
<evidence type="ECO:0000313" key="3">
    <source>
        <dbReference type="EMBL" id="OEZ95491.1"/>
    </source>
</evidence>
<sequence length="243" mass="26544">MNTDTDIPTRIMSAADALFEQGGGIQFPTVDAVRKAARVSMNDASQVMKAWRRAHLAGPKPAPVDVPPALQDIHRAGLEALWRAAQHHASQSIANMQVAWDAERAETEQLNREMVVAFEAQAAELEHSNNERAACRQRIAELEAEAHAHLESMSRMSSDLSAAQAEVRTQSARAVEIQRRADELRTELDRTHAANAPQAAKDAASQTELAAVRAEMLHLMQMVSGAIGGRIPATKDYSEGKRQ</sequence>
<name>A0A1E7WCX7_9BURK</name>
<dbReference type="Pfam" id="PF11740">
    <property type="entry name" value="KfrA_N"/>
    <property type="match status" value="1"/>
</dbReference>
<keyword evidence="4" id="KW-1185">Reference proteome</keyword>
<gene>
    <name evidence="3" type="ORF">DUPY_42650</name>
</gene>
<evidence type="ECO:0000259" key="2">
    <source>
        <dbReference type="Pfam" id="PF11740"/>
    </source>
</evidence>